<feature type="chain" id="PRO_5038930307" evidence="4">
    <location>
        <begin position="21"/>
        <end position="512"/>
    </location>
</feature>
<dbReference type="InterPro" id="IPR011707">
    <property type="entry name" value="Cu-oxidase-like_N"/>
</dbReference>
<feature type="domain" description="Plastocyanin-like" evidence="6">
    <location>
        <begin position="376"/>
        <end position="494"/>
    </location>
</feature>
<dbReference type="RefSeq" id="WP_026682364.1">
    <property type="nucleotide sequence ID" value="NZ_JAGSOT010000007.1"/>
</dbReference>
<gene>
    <name evidence="8" type="ORF">KCX74_03680</name>
</gene>
<dbReference type="GO" id="GO:0016491">
    <property type="term" value="F:oxidoreductase activity"/>
    <property type="evidence" value="ECO:0007669"/>
    <property type="project" value="UniProtKB-KW"/>
</dbReference>
<dbReference type="PROSITE" id="PS00080">
    <property type="entry name" value="MULTICOPPER_OXIDASE2"/>
    <property type="match status" value="1"/>
</dbReference>
<evidence type="ECO:0000313" key="8">
    <source>
        <dbReference type="EMBL" id="MBR7795141.1"/>
    </source>
</evidence>
<dbReference type="InterPro" id="IPR033138">
    <property type="entry name" value="Cu_oxidase_CS"/>
</dbReference>
<dbReference type="InterPro" id="IPR008972">
    <property type="entry name" value="Cupredoxin"/>
</dbReference>
<evidence type="ECO:0000259" key="5">
    <source>
        <dbReference type="Pfam" id="PF00394"/>
    </source>
</evidence>
<comment type="caution">
    <text evidence="8">The sequence shown here is derived from an EMBL/GenBank/DDBJ whole genome shotgun (WGS) entry which is preliminary data.</text>
</comment>
<dbReference type="EMBL" id="JAGSOT010000007">
    <property type="protein sequence ID" value="MBR7795141.1"/>
    <property type="molecule type" value="Genomic_DNA"/>
</dbReference>
<accession>A0A941DSY7</accession>
<keyword evidence="9" id="KW-1185">Reference proteome</keyword>
<name>A0A941DSY7_9BACI</name>
<evidence type="ECO:0000256" key="1">
    <source>
        <dbReference type="ARBA" id="ARBA00022723"/>
    </source>
</evidence>
<proteinExistence type="predicted"/>
<evidence type="ECO:0000256" key="2">
    <source>
        <dbReference type="ARBA" id="ARBA00023002"/>
    </source>
</evidence>
<dbReference type="Proteomes" id="UP000675284">
    <property type="component" value="Unassembled WGS sequence"/>
</dbReference>
<evidence type="ECO:0000259" key="7">
    <source>
        <dbReference type="Pfam" id="PF07732"/>
    </source>
</evidence>
<keyword evidence="2" id="KW-0560">Oxidoreductase</keyword>
<dbReference type="Gene3D" id="2.60.40.420">
    <property type="entry name" value="Cupredoxins - blue copper proteins"/>
    <property type="match status" value="3"/>
</dbReference>
<evidence type="ECO:0000256" key="3">
    <source>
        <dbReference type="ARBA" id="ARBA00023008"/>
    </source>
</evidence>
<evidence type="ECO:0000313" key="9">
    <source>
        <dbReference type="Proteomes" id="UP000675284"/>
    </source>
</evidence>
<keyword evidence="1" id="KW-0479">Metal-binding</keyword>
<dbReference type="InterPro" id="IPR045087">
    <property type="entry name" value="Cu-oxidase_fam"/>
</dbReference>
<dbReference type="InterPro" id="IPR011706">
    <property type="entry name" value="Cu-oxidase_C"/>
</dbReference>
<dbReference type="Pfam" id="PF00394">
    <property type="entry name" value="Cu-oxidase"/>
    <property type="match status" value="1"/>
</dbReference>
<organism evidence="8 9">
    <name type="scientific">Virgibacillus salarius</name>
    <dbReference type="NCBI Taxonomy" id="447199"/>
    <lineage>
        <taxon>Bacteria</taxon>
        <taxon>Bacillati</taxon>
        <taxon>Bacillota</taxon>
        <taxon>Bacilli</taxon>
        <taxon>Bacillales</taxon>
        <taxon>Bacillaceae</taxon>
        <taxon>Virgibacillus</taxon>
    </lineage>
</organism>
<reference evidence="8" key="1">
    <citation type="submission" date="2021-04" db="EMBL/GenBank/DDBJ databases">
        <title>Isolation and polyphasic classification of algal microorganism.</title>
        <authorList>
            <person name="Wang S."/>
        </authorList>
    </citation>
    <scope>NUCLEOTIDE SEQUENCE</scope>
    <source>
        <strain evidence="8">720a</strain>
    </source>
</reference>
<dbReference type="PROSITE" id="PS51257">
    <property type="entry name" value="PROKAR_LIPOPROTEIN"/>
    <property type="match status" value="1"/>
</dbReference>
<dbReference type="InterPro" id="IPR001117">
    <property type="entry name" value="Cu-oxidase_2nd"/>
</dbReference>
<dbReference type="CDD" id="cd04202">
    <property type="entry name" value="CuRO_D2_2dMcoN_like"/>
    <property type="match status" value="1"/>
</dbReference>
<feature type="domain" description="Plastocyanin-like" evidence="7">
    <location>
        <begin position="57"/>
        <end position="169"/>
    </location>
</feature>
<dbReference type="PANTHER" id="PTHR11709:SF394">
    <property type="entry name" value="FI03373P-RELATED"/>
    <property type="match status" value="1"/>
</dbReference>
<evidence type="ECO:0000259" key="6">
    <source>
        <dbReference type="Pfam" id="PF07731"/>
    </source>
</evidence>
<feature type="signal peptide" evidence="4">
    <location>
        <begin position="1"/>
        <end position="20"/>
    </location>
</feature>
<dbReference type="PANTHER" id="PTHR11709">
    <property type="entry name" value="MULTI-COPPER OXIDASE"/>
    <property type="match status" value="1"/>
</dbReference>
<keyword evidence="3" id="KW-0186">Copper</keyword>
<dbReference type="CDD" id="cd13861">
    <property type="entry name" value="CuRO_1_CumA_like"/>
    <property type="match status" value="1"/>
</dbReference>
<dbReference type="PROSITE" id="PS00079">
    <property type="entry name" value="MULTICOPPER_OXIDASE1"/>
    <property type="match status" value="1"/>
</dbReference>
<feature type="domain" description="Plastocyanin-like" evidence="5">
    <location>
        <begin position="195"/>
        <end position="317"/>
    </location>
</feature>
<dbReference type="InterPro" id="IPR002355">
    <property type="entry name" value="Cu_oxidase_Cu_BS"/>
</dbReference>
<sequence length="512" mass="57746">MRITHLLIAILLISFLSACSQQGSETNANQEKGDTAHVKEENFTGKKVNEFDLTAMETTWKLTAENTINAWTYNDTVPGEQLRVKEGEVVKVNLTNELQEPVSIHWHGIPVPNTEDGIPGITQDAVLPGESYTYEFVANDPGTYWYHSHQNGVDQLDKGLYGTIIVEPTDPKEEADIDRDYTLVLDEWESGNYQVENTDNTDHDNMDMNNKSGMMDGKGMGHDMSSYDIFTINGRSYENSKPLKVRKGDLVKLRFINAGYMVHQIHIPIDYKITHVDGQKVNKPQSVNKSLFEIAPGERIDVEFTADGSSNFTIDRHGEAEASQAMKIDVVYEDRNVQDNKHETTTNTVDITQLGKQRESQFSINDNFDVEYEMDLATQMSMDAEMGMVWTINGKTFPDVSPLKVNKGDKVKVTLTNNSMDKATHPMHLHGHFFQVLSKNGEPLSHSPIMKDTLNVKPGETYEVAFLADNPGNWLFHCHDLHHASNGMVSMVNYNNFKAFYQDNGNVDNQPE</sequence>
<dbReference type="Pfam" id="PF07732">
    <property type="entry name" value="Cu-oxidase_3"/>
    <property type="match status" value="1"/>
</dbReference>
<dbReference type="AlphaFoldDB" id="A0A941DSY7"/>
<keyword evidence="4" id="KW-0732">Signal</keyword>
<dbReference type="GO" id="GO:0005507">
    <property type="term" value="F:copper ion binding"/>
    <property type="evidence" value="ECO:0007669"/>
    <property type="project" value="InterPro"/>
</dbReference>
<dbReference type="Pfam" id="PF07731">
    <property type="entry name" value="Cu-oxidase_2"/>
    <property type="match status" value="1"/>
</dbReference>
<protein>
    <submittedName>
        <fullName evidence="8">Multicopper oxidase family protein</fullName>
    </submittedName>
</protein>
<evidence type="ECO:0000256" key="4">
    <source>
        <dbReference type="SAM" id="SignalP"/>
    </source>
</evidence>
<dbReference type="SUPFAM" id="SSF49503">
    <property type="entry name" value="Cupredoxins"/>
    <property type="match status" value="3"/>
</dbReference>